<dbReference type="Gene3D" id="3.40.50.300">
    <property type="entry name" value="P-loop containing nucleotide triphosphate hydrolases"/>
    <property type="match status" value="1"/>
</dbReference>
<dbReference type="InterPro" id="IPR020568">
    <property type="entry name" value="Ribosomal_Su5_D2-typ_SF"/>
</dbReference>
<evidence type="ECO:0000256" key="4">
    <source>
        <dbReference type="ARBA" id="ARBA00022741"/>
    </source>
</evidence>
<evidence type="ECO:0000256" key="9">
    <source>
        <dbReference type="ARBA" id="ARBA00050665"/>
    </source>
</evidence>
<name>J9FJC7_9ZZZZ</name>
<dbReference type="AlphaFoldDB" id="J9FJC7"/>
<keyword evidence="2" id="KW-0963">Cytoplasm</keyword>
<dbReference type="PIRSF" id="PIRSF001174">
    <property type="entry name" value="Lon_proteas"/>
    <property type="match status" value="1"/>
</dbReference>
<reference evidence="13" key="1">
    <citation type="journal article" date="2012" name="PLoS ONE">
        <title>Gene sets for utilization of primary and secondary nutrition supplies in the distal gut of endangered iberian lynx.</title>
        <authorList>
            <person name="Alcaide M."/>
            <person name="Messina E."/>
            <person name="Richter M."/>
            <person name="Bargiela R."/>
            <person name="Peplies J."/>
            <person name="Huws S.A."/>
            <person name="Newbold C.J."/>
            <person name="Golyshin P.N."/>
            <person name="Simon M.A."/>
            <person name="Lopez G."/>
            <person name="Yakimov M.M."/>
            <person name="Ferrer M."/>
        </authorList>
    </citation>
    <scope>NUCLEOTIDE SEQUENCE</scope>
</reference>
<dbReference type="Gene3D" id="2.30.130.40">
    <property type="entry name" value="LON domain-like"/>
    <property type="match status" value="1"/>
</dbReference>
<dbReference type="InterPro" id="IPR027065">
    <property type="entry name" value="Lon_Prtase"/>
</dbReference>
<dbReference type="CDD" id="cd19500">
    <property type="entry name" value="RecA-like_Lon"/>
    <property type="match status" value="1"/>
</dbReference>
<dbReference type="InterPro" id="IPR008268">
    <property type="entry name" value="Peptidase_S16_AS"/>
</dbReference>
<dbReference type="InterPro" id="IPR015947">
    <property type="entry name" value="PUA-like_sf"/>
</dbReference>
<dbReference type="PROSITE" id="PS01046">
    <property type="entry name" value="LON_SER"/>
    <property type="match status" value="1"/>
</dbReference>
<evidence type="ECO:0000259" key="11">
    <source>
        <dbReference type="PROSITE" id="PS51786"/>
    </source>
</evidence>
<dbReference type="GO" id="GO:0006508">
    <property type="term" value="P:proteolysis"/>
    <property type="evidence" value="ECO:0007669"/>
    <property type="project" value="UniProtKB-KW"/>
</dbReference>
<dbReference type="SMART" id="SM00382">
    <property type="entry name" value="AAA"/>
    <property type="match status" value="1"/>
</dbReference>
<dbReference type="EC" id="3.4.21.53" evidence="10"/>
<keyword evidence="8" id="KW-0346">Stress response</keyword>
<dbReference type="InterPro" id="IPR027543">
    <property type="entry name" value="Lon_bac"/>
</dbReference>
<dbReference type="Gene3D" id="1.20.5.5270">
    <property type="match status" value="1"/>
</dbReference>
<evidence type="ECO:0000256" key="2">
    <source>
        <dbReference type="ARBA" id="ARBA00022490"/>
    </source>
</evidence>
<dbReference type="Gene3D" id="3.30.230.10">
    <property type="match status" value="1"/>
</dbReference>
<evidence type="ECO:0000259" key="12">
    <source>
        <dbReference type="PROSITE" id="PS51787"/>
    </source>
</evidence>
<dbReference type="SMART" id="SM00464">
    <property type="entry name" value="LON"/>
    <property type="match status" value="1"/>
</dbReference>
<dbReference type="GO" id="GO:0043565">
    <property type="term" value="F:sequence-specific DNA binding"/>
    <property type="evidence" value="ECO:0007669"/>
    <property type="project" value="InterPro"/>
</dbReference>
<dbReference type="GO" id="GO:0016887">
    <property type="term" value="F:ATP hydrolysis activity"/>
    <property type="evidence" value="ECO:0007669"/>
    <property type="project" value="InterPro"/>
</dbReference>
<dbReference type="InterPro" id="IPR046336">
    <property type="entry name" value="Lon_prtase_N_sf"/>
</dbReference>
<keyword evidence="5 13" id="KW-0378">Hydrolase</keyword>
<evidence type="ECO:0000256" key="1">
    <source>
        <dbReference type="ARBA" id="ARBA00004496"/>
    </source>
</evidence>
<dbReference type="SUPFAM" id="SSF54211">
    <property type="entry name" value="Ribosomal protein S5 domain 2-like"/>
    <property type="match status" value="1"/>
</dbReference>
<dbReference type="InterPro" id="IPR003593">
    <property type="entry name" value="AAA+_ATPase"/>
</dbReference>
<dbReference type="GO" id="GO:0030163">
    <property type="term" value="P:protein catabolic process"/>
    <property type="evidence" value="ECO:0007669"/>
    <property type="project" value="InterPro"/>
</dbReference>
<proteinExistence type="inferred from homology"/>
<evidence type="ECO:0000256" key="7">
    <source>
        <dbReference type="ARBA" id="ARBA00022840"/>
    </source>
</evidence>
<dbReference type="PRINTS" id="PR00830">
    <property type="entry name" value="ENDOLAPTASE"/>
</dbReference>
<feature type="domain" description="Lon N-terminal" evidence="12">
    <location>
        <begin position="74"/>
        <end position="270"/>
    </location>
</feature>
<dbReference type="EMBL" id="AMCI01006051">
    <property type="protein sequence ID" value="EJW95011.1"/>
    <property type="molecule type" value="Genomic_DNA"/>
</dbReference>
<evidence type="ECO:0000313" key="13">
    <source>
        <dbReference type="EMBL" id="EJW95011.1"/>
    </source>
</evidence>
<sequence length="876" mass="98945">MSCMRSQEEYLFLSLTERERTWGYPATRLFILFYKANSLFMNIKEDNPQTSFSLIADFEGDMNALLHTPFENTLPALPLRNMMLFPGVVGSVTVGRESSLKLVNQAMKRGSLIAVVAQKDSEVEEPGQDDLYEEGVLARVMRTIDLPGGNQAAILQSYGPLKVEQIKRKRPYLRIEATALEEVLYDDKDKEFIALADACKDAVVKFLSMNEAGRSEEAAFAVKNISHPVFLINFICVNMSFTQEERFVLFQKHDLKERAFHLLQLLNRECQFAQLKRNIQNQTRSELDQQQKEYFLHQQIKNIQSELGEDENGDVAELENKAESLAFPKKVAQTFQRELDKLKRINPQAPDYNVQLNYLQTIVGLPWGITTEDNLNVKNASRVLNRDHYGMEKVKERILEHLATLRYRHTGKAPIICLYGPPGVGKTSLGRSIAEALNRQYVRISLGGVHDEAEIRGHRRTYIGAMPGRIIKAIAKAGSCNPLFVLDEIDKVSSTNYNGDPYSALLEVLDPEQNNAFHDNFLDLDFDLSQVFFIATANNLQTIPAPLLDRMEIIEVEGYLTEEKKEIARRHLIVKKQKEYEVESLTKLKISPAATEFIIEKYTRESGVRQLEKQIDKIFRKVAYEMATSDTDSVPYETLKPTDIEHLLGKPLFSRDLYQGNKYAGVVTGLAWTAVGGEILFIETSVSRCKGGKLTLTGNLGDVMKESAVLALEYIKAHAETLHIDYRVFDHWGVHIHVPEGATPKDGPSAGITIATSIASALTQRRVRDHIAMTGEITLRGRVLPVGGIKEKILAAKRAGITDILISEENRKDVEEINTRYFEGLQFHFVADVQDVLRFALLNEKVEHAIDLAIPVEEAEVKSNTSEVAVRLMKEK</sequence>
<comment type="catalytic activity">
    <reaction evidence="9">
        <text>Hydrolysis of proteins in presence of ATP.</text>
        <dbReference type="EC" id="3.4.21.53"/>
    </reaction>
</comment>
<protein>
    <recommendedName>
        <fullName evidence="10">endopeptidase La</fullName>
        <ecNumber evidence="10">3.4.21.53</ecNumber>
    </recommendedName>
</protein>
<dbReference type="Pfam" id="PF02190">
    <property type="entry name" value="LON_substr_bdg"/>
    <property type="match status" value="1"/>
</dbReference>
<dbReference type="Pfam" id="PF22667">
    <property type="entry name" value="Lon_lid"/>
    <property type="match status" value="1"/>
</dbReference>
<dbReference type="HAMAP" id="MF_01973">
    <property type="entry name" value="lon_bact"/>
    <property type="match status" value="1"/>
</dbReference>
<evidence type="ECO:0000256" key="6">
    <source>
        <dbReference type="ARBA" id="ARBA00022825"/>
    </source>
</evidence>
<dbReference type="InterPro" id="IPR027417">
    <property type="entry name" value="P-loop_NTPase"/>
</dbReference>
<keyword evidence="3 13" id="KW-0645">Protease</keyword>
<comment type="subcellular location">
    <subcellularLocation>
        <location evidence="1">Cytoplasm</location>
    </subcellularLocation>
</comment>
<gene>
    <name evidence="13" type="ORF">EVA_16883</name>
</gene>
<dbReference type="InterPro" id="IPR014721">
    <property type="entry name" value="Ribsml_uS5_D2-typ_fold_subgr"/>
</dbReference>
<dbReference type="GO" id="GO:0005737">
    <property type="term" value="C:cytoplasm"/>
    <property type="evidence" value="ECO:0007669"/>
    <property type="project" value="UniProtKB-SubCell"/>
</dbReference>
<evidence type="ECO:0000256" key="5">
    <source>
        <dbReference type="ARBA" id="ARBA00022801"/>
    </source>
</evidence>
<dbReference type="GO" id="GO:0004252">
    <property type="term" value="F:serine-type endopeptidase activity"/>
    <property type="evidence" value="ECO:0007669"/>
    <property type="project" value="UniProtKB-EC"/>
</dbReference>
<dbReference type="PROSITE" id="PS51786">
    <property type="entry name" value="LON_PROTEOLYTIC"/>
    <property type="match status" value="1"/>
</dbReference>
<dbReference type="SUPFAM" id="SSF52540">
    <property type="entry name" value="P-loop containing nucleoside triphosphate hydrolases"/>
    <property type="match status" value="1"/>
</dbReference>
<dbReference type="PANTHER" id="PTHR10046">
    <property type="entry name" value="ATP DEPENDENT LON PROTEASE FAMILY MEMBER"/>
    <property type="match status" value="1"/>
</dbReference>
<dbReference type="InterPro" id="IPR003959">
    <property type="entry name" value="ATPase_AAA_core"/>
</dbReference>
<dbReference type="Gene3D" id="1.10.8.60">
    <property type="match status" value="1"/>
</dbReference>
<evidence type="ECO:0000256" key="3">
    <source>
        <dbReference type="ARBA" id="ARBA00022670"/>
    </source>
</evidence>
<feature type="domain" description="Lon proteolytic" evidence="11">
    <location>
        <begin position="661"/>
        <end position="843"/>
    </location>
</feature>
<dbReference type="InterPro" id="IPR054594">
    <property type="entry name" value="Lon_lid"/>
</dbReference>
<dbReference type="SUPFAM" id="SSF88697">
    <property type="entry name" value="PUA domain-like"/>
    <property type="match status" value="1"/>
</dbReference>
<dbReference type="InterPro" id="IPR003111">
    <property type="entry name" value="Lon_prtase_N"/>
</dbReference>
<dbReference type="FunFam" id="3.40.50.300:FF:000021">
    <property type="entry name" value="Lon protease homolog"/>
    <property type="match status" value="1"/>
</dbReference>
<dbReference type="Pfam" id="PF05362">
    <property type="entry name" value="Lon_C"/>
    <property type="match status" value="1"/>
</dbReference>
<organism evidence="13">
    <name type="scientific">gut metagenome</name>
    <dbReference type="NCBI Taxonomy" id="749906"/>
    <lineage>
        <taxon>unclassified sequences</taxon>
        <taxon>metagenomes</taxon>
        <taxon>organismal metagenomes</taxon>
    </lineage>
</organism>
<dbReference type="InterPro" id="IPR004815">
    <property type="entry name" value="Lon_bac/euk-typ"/>
</dbReference>
<evidence type="ECO:0000256" key="10">
    <source>
        <dbReference type="ARBA" id="ARBA00066743"/>
    </source>
</evidence>
<comment type="caution">
    <text evidence="13">The sequence shown here is derived from an EMBL/GenBank/DDBJ whole genome shotgun (WGS) entry which is preliminary data.</text>
</comment>
<accession>J9FJC7</accession>
<dbReference type="GO" id="GO:0004176">
    <property type="term" value="F:ATP-dependent peptidase activity"/>
    <property type="evidence" value="ECO:0007669"/>
    <property type="project" value="InterPro"/>
</dbReference>
<dbReference type="PROSITE" id="PS51787">
    <property type="entry name" value="LON_N"/>
    <property type="match status" value="1"/>
</dbReference>
<dbReference type="GO" id="GO:0005524">
    <property type="term" value="F:ATP binding"/>
    <property type="evidence" value="ECO:0007669"/>
    <property type="project" value="UniProtKB-KW"/>
</dbReference>
<keyword evidence="4" id="KW-0547">Nucleotide-binding</keyword>
<dbReference type="Pfam" id="PF00004">
    <property type="entry name" value="AAA"/>
    <property type="match status" value="1"/>
</dbReference>
<dbReference type="Gene3D" id="1.20.58.1480">
    <property type="match status" value="1"/>
</dbReference>
<evidence type="ECO:0000256" key="8">
    <source>
        <dbReference type="ARBA" id="ARBA00023016"/>
    </source>
</evidence>
<keyword evidence="7" id="KW-0067">ATP-binding</keyword>
<keyword evidence="6" id="KW-0720">Serine protease</keyword>
<dbReference type="InterPro" id="IPR008269">
    <property type="entry name" value="Lon_proteolytic"/>
</dbReference>
<dbReference type="NCBIfam" id="TIGR00763">
    <property type="entry name" value="lon"/>
    <property type="match status" value="1"/>
</dbReference>